<evidence type="ECO:0000313" key="11">
    <source>
        <dbReference type="Proteomes" id="UP000005519"/>
    </source>
</evidence>
<dbReference type="GO" id="GO:0020037">
    <property type="term" value="F:heme binding"/>
    <property type="evidence" value="ECO:0007669"/>
    <property type="project" value="InterPro"/>
</dbReference>
<keyword evidence="2 7" id="KW-0349">Heme</keyword>
<evidence type="ECO:0000256" key="3">
    <source>
        <dbReference type="ARBA" id="ARBA00022723"/>
    </source>
</evidence>
<dbReference type="PROSITE" id="PS51007">
    <property type="entry name" value="CYTC"/>
    <property type="match status" value="2"/>
</dbReference>
<keyword evidence="5" id="KW-0560">Oxidoreductase</keyword>
<dbReference type="PANTHER" id="PTHR30600">
    <property type="entry name" value="CYTOCHROME C PEROXIDASE-RELATED"/>
    <property type="match status" value="1"/>
</dbReference>
<dbReference type="InterPro" id="IPR004852">
    <property type="entry name" value="Di-haem_cyt_c_peroxidsae"/>
</dbReference>
<evidence type="ECO:0000256" key="8">
    <source>
        <dbReference type="SAM" id="SignalP"/>
    </source>
</evidence>
<feature type="domain" description="Cytochrome c" evidence="9">
    <location>
        <begin position="225"/>
        <end position="389"/>
    </location>
</feature>
<keyword evidence="10" id="KW-0575">Peroxidase</keyword>
<organism evidence="10 11">
    <name type="scientific">Pasteurella dagmatis ATCC 43325</name>
    <dbReference type="NCBI Taxonomy" id="667128"/>
    <lineage>
        <taxon>Bacteria</taxon>
        <taxon>Pseudomonadati</taxon>
        <taxon>Pseudomonadota</taxon>
        <taxon>Gammaproteobacteria</taxon>
        <taxon>Pasteurellales</taxon>
        <taxon>Pasteurellaceae</taxon>
        <taxon>Pasteurella</taxon>
    </lineage>
</organism>
<dbReference type="InterPro" id="IPR009056">
    <property type="entry name" value="Cyt_c-like_dom"/>
</dbReference>
<comment type="caution">
    <text evidence="10">The sequence shown here is derived from an EMBL/GenBank/DDBJ whole genome shotgun (WGS) entry which is preliminary data.</text>
</comment>
<dbReference type="AlphaFoldDB" id="C9PPT5"/>
<keyword evidence="11" id="KW-1185">Reference proteome</keyword>
<evidence type="ECO:0000256" key="6">
    <source>
        <dbReference type="ARBA" id="ARBA00023004"/>
    </source>
</evidence>
<gene>
    <name evidence="10" type="ORF">HMPREF0621_1009</name>
</gene>
<keyword evidence="6 7" id="KW-0408">Iron</keyword>
<dbReference type="Gene3D" id="1.10.760.10">
    <property type="entry name" value="Cytochrome c-like domain"/>
    <property type="match status" value="2"/>
</dbReference>
<dbReference type="EMBL" id="ACZR01000011">
    <property type="protein sequence ID" value="EEX50386.1"/>
    <property type="molecule type" value="Genomic_DNA"/>
</dbReference>
<evidence type="ECO:0000313" key="10">
    <source>
        <dbReference type="EMBL" id="EEX50386.1"/>
    </source>
</evidence>
<keyword evidence="3 7" id="KW-0479">Metal-binding</keyword>
<name>C9PPT5_9PAST</name>
<dbReference type="Pfam" id="PF03150">
    <property type="entry name" value="CCP_MauG"/>
    <property type="match status" value="1"/>
</dbReference>
<dbReference type="GO" id="GO:0004130">
    <property type="term" value="F:cytochrome-c peroxidase activity"/>
    <property type="evidence" value="ECO:0007669"/>
    <property type="project" value="TreeGrafter"/>
</dbReference>
<evidence type="ECO:0000259" key="9">
    <source>
        <dbReference type="PROSITE" id="PS51007"/>
    </source>
</evidence>
<accession>C9PPT5</accession>
<dbReference type="STRING" id="667128.HMPREF0621_1009"/>
<feature type="chain" id="PRO_5005669291" evidence="8">
    <location>
        <begin position="32"/>
        <end position="401"/>
    </location>
</feature>
<evidence type="ECO:0000256" key="5">
    <source>
        <dbReference type="ARBA" id="ARBA00023002"/>
    </source>
</evidence>
<feature type="domain" description="Cytochrome c" evidence="9">
    <location>
        <begin position="45"/>
        <end position="174"/>
    </location>
</feature>
<feature type="signal peptide" evidence="8">
    <location>
        <begin position="1"/>
        <end position="31"/>
    </location>
</feature>
<protein>
    <submittedName>
        <fullName evidence="10">Di-heme cytochrome C peroxidase</fullName>
    </submittedName>
</protein>
<dbReference type="PANTHER" id="PTHR30600:SF10">
    <property type="entry name" value="BLL6722 PROTEIN"/>
    <property type="match status" value="1"/>
</dbReference>
<dbReference type="GO" id="GO:0030313">
    <property type="term" value="C:cell envelope"/>
    <property type="evidence" value="ECO:0007669"/>
    <property type="project" value="UniProtKB-SubCell"/>
</dbReference>
<proteinExistence type="predicted"/>
<evidence type="ECO:0000256" key="7">
    <source>
        <dbReference type="PROSITE-ProRule" id="PRU00433"/>
    </source>
</evidence>
<dbReference type="GO" id="GO:0046872">
    <property type="term" value="F:metal ion binding"/>
    <property type="evidence" value="ECO:0007669"/>
    <property type="project" value="UniProtKB-KW"/>
</dbReference>
<dbReference type="GO" id="GO:0009055">
    <property type="term" value="F:electron transfer activity"/>
    <property type="evidence" value="ECO:0007669"/>
    <property type="project" value="InterPro"/>
</dbReference>
<keyword evidence="4 8" id="KW-0732">Signal</keyword>
<reference evidence="10 11" key="1">
    <citation type="submission" date="2009-10" db="EMBL/GenBank/DDBJ databases">
        <authorList>
            <person name="Muzny D."/>
            <person name="Qin X."/>
            <person name="Deng J."/>
            <person name="Jiang H."/>
            <person name="Liu Y."/>
            <person name="Qu J."/>
            <person name="Song X.-Z."/>
            <person name="Zhang L."/>
            <person name="Thornton R."/>
            <person name="Coyle M."/>
            <person name="Francisco L."/>
            <person name="Jackson L."/>
            <person name="Javaid M."/>
            <person name="Korchina V."/>
            <person name="Kovar C."/>
            <person name="Mata R."/>
            <person name="Mathew T."/>
            <person name="Ngo R."/>
            <person name="Nguyen L."/>
            <person name="Nguyen N."/>
            <person name="Okwuonu G."/>
            <person name="Ongeri F."/>
            <person name="Pham C."/>
            <person name="Simmons D."/>
            <person name="Wilczek-Boney K."/>
            <person name="Hale W."/>
            <person name="Jakkamsetti A."/>
            <person name="Pham P."/>
            <person name="Ruth R."/>
            <person name="San Lucas F."/>
            <person name="Warren J."/>
            <person name="Zhang J."/>
            <person name="Zhao Z."/>
            <person name="Zhou C."/>
            <person name="Zhu D."/>
            <person name="Lee S."/>
            <person name="Bess C."/>
            <person name="Blankenburg K."/>
            <person name="Forbes L."/>
            <person name="Fu Q."/>
            <person name="Gubbala S."/>
            <person name="Hirani K."/>
            <person name="Jayaseelan J.C."/>
            <person name="Lara F."/>
            <person name="Munidasa M."/>
            <person name="Palculict T."/>
            <person name="Patil S."/>
            <person name="Pu L.-L."/>
            <person name="Saada N."/>
            <person name="Tang L."/>
            <person name="Weissenberger G."/>
            <person name="Zhu Y."/>
            <person name="Hemphill L."/>
            <person name="Shang Y."/>
            <person name="Youmans B."/>
            <person name="Ayvaz T."/>
            <person name="Ross M."/>
            <person name="Santibanez J."/>
            <person name="Aqrawi P."/>
            <person name="Gross S."/>
            <person name="Joshi V."/>
            <person name="Fowler G."/>
            <person name="Nazareth L."/>
            <person name="Reid J."/>
            <person name="Worley K."/>
            <person name="Petrosino J."/>
            <person name="Highlander S."/>
            <person name="Gibbs R."/>
        </authorList>
    </citation>
    <scope>NUCLEOTIDE SEQUENCE [LARGE SCALE GENOMIC DNA]</scope>
    <source>
        <strain evidence="10 11">ATCC 43325</strain>
    </source>
</reference>
<comment type="subcellular location">
    <subcellularLocation>
        <location evidence="1">Cell envelope</location>
    </subcellularLocation>
</comment>
<sequence length="401" mass="45860">MLYKIFLNSEYKMKKIAIALIATLTSISAHALEKEPREMPKNGIDKALLGQILFFDTALSFHGNQNCSSCHNPDAAFVDLRENSAQKMVSQGDDPTKFGKRNSPTMLYAKYSPDFHFDPKTQEYIGGQFWDGRAKNLAEQAGGPPLDPLEMGMPDKLSVAKRLINNPMYIQTFSKHYGHEVWQTVDKVYAAMEDAIATFQQEKRLLQPFDSKYDKYLQGKYHLTALEEKGRKLFFDKNQTNCSSCHQLQSTENHTEETFSNYHYYNIGVPKNPRLIAHNQLDENYIDNGLLDNPAVNSDLLQKGKFKTPTLRNVSVTAPYMHNGVFNELRTVLLYLDSYNNPTRTINPETKQAWDKPEYAPTIAHQKLAAKPLSDEDIAALEAFLKLLTDERYERLLKKNE</sequence>
<dbReference type="InterPro" id="IPR036909">
    <property type="entry name" value="Cyt_c-like_dom_sf"/>
</dbReference>
<evidence type="ECO:0000256" key="4">
    <source>
        <dbReference type="ARBA" id="ARBA00022729"/>
    </source>
</evidence>
<evidence type="ECO:0000256" key="1">
    <source>
        <dbReference type="ARBA" id="ARBA00004196"/>
    </source>
</evidence>
<dbReference type="SUPFAM" id="SSF46626">
    <property type="entry name" value="Cytochrome c"/>
    <property type="match status" value="2"/>
</dbReference>
<evidence type="ECO:0000256" key="2">
    <source>
        <dbReference type="ARBA" id="ARBA00022617"/>
    </source>
</evidence>
<dbReference type="Proteomes" id="UP000005519">
    <property type="component" value="Unassembled WGS sequence"/>
</dbReference>
<dbReference type="HOGENOM" id="CLU_034652_0_1_6"/>
<dbReference type="InterPro" id="IPR051395">
    <property type="entry name" value="Cytochrome_c_Peroxidase/MauG"/>
</dbReference>